<dbReference type="GO" id="GO:0006814">
    <property type="term" value="P:sodium ion transport"/>
    <property type="evidence" value="ECO:0007669"/>
    <property type="project" value="InterPro"/>
</dbReference>
<keyword evidence="1" id="KW-1133">Transmembrane helix</keyword>
<sequence length="296" mass="32471">MIQDLAMALLFAIGYAGIIFEESLAFYESVCGIRGGVVIIAANAGGAWTPIGDVSTTMLWIHGQVSTLQTMKDLFVPSAISLAVPLALMSLTFEGNGTGQNTEDAMASEQMAPRGNPVFSVGIGALVFVRVFKAYMGVLLGLGVLWVLTDAIHYGESTFYFHPKLLFLLFLVFYSLDPYLTGTLGVFSSAYSQPTFEVIIHPYNFKFFKMFHTTFTMMNLRRAFLSSGYLRCGGSHLTSTPASRDNYLCCGGDDDDLVAALTTSLSRCLLHGIVPPPSISFYDWITHAFHLGREWR</sequence>
<gene>
    <name evidence="2" type="ORF">LIER_22519</name>
</gene>
<feature type="transmembrane region" description="Helical" evidence="1">
    <location>
        <begin position="165"/>
        <end position="187"/>
    </location>
</feature>
<accession>A0AAV3QVH3</accession>
<keyword evidence="1" id="KW-0812">Transmembrane</keyword>
<evidence type="ECO:0000313" key="2">
    <source>
        <dbReference type="EMBL" id="GAA0167633.1"/>
    </source>
</evidence>
<keyword evidence="3" id="KW-1185">Reference proteome</keyword>
<reference evidence="2 3" key="1">
    <citation type="submission" date="2024-01" db="EMBL/GenBank/DDBJ databases">
        <title>The complete chloroplast genome sequence of Lithospermum erythrorhizon: insights into the phylogenetic relationship among Boraginaceae species and the maternal lineages of purple gromwells.</title>
        <authorList>
            <person name="Okada T."/>
            <person name="Watanabe K."/>
        </authorList>
    </citation>
    <scope>NUCLEOTIDE SEQUENCE [LARGE SCALE GENOMIC DNA]</scope>
</reference>
<organism evidence="2 3">
    <name type="scientific">Lithospermum erythrorhizon</name>
    <name type="common">Purple gromwell</name>
    <name type="synonym">Lithospermum officinale var. erythrorhizon</name>
    <dbReference type="NCBI Taxonomy" id="34254"/>
    <lineage>
        <taxon>Eukaryota</taxon>
        <taxon>Viridiplantae</taxon>
        <taxon>Streptophyta</taxon>
        <taxon>Embryophyta</taxon>
        <taxon>Tracheophyta</taxon>
        <taxon>Spermatophyta</taxon>
        <taxon>Magnoliopsida</taxon>
        <taxon>eudicotyledons</taxon>
        <taxon>Gunneridae</taxon>
        <taxon>Pentapetalae</taxon>
        <taxon>asterids</taxon>
        <taxon>lamiids</taxon>
        <taxon>Boraginales</taxon>
        <taxon>Boraginaceae</taxon>
        <taxon>Boraginoideae</taxon>
        <taxon>Lithospermeae</taxon>
        <taxon>Lithospermum</taxon>
    </lineage>
</organism>
<dbReference type="AlphaFoldDB" id="A0AAV3QVH3"/>
<dbReference type="GO" id="GO:0015297">
    <property type="term" value="F:antiporter activity"/>
    <property type="evidence" value="ECO:0007669"/>
    <property type="project" value="InterPro"/>
</dbReference>
<feature type="transmembrane region" description="Helical" evidence="1">
    <location>
        <begin position="134"/>
        <end position="153"/>
    </location>
</feature>
<proteinExistence type="predicted"/>
<protein>
    <submittedName>
        <fullName evidence="2">Primary active transporter</fullName>
    </submittedName>
</protein>
<keyword evidence="1" id="KW-0472">Membrane</keyword>
<dbReference type="PANTHER" id="PTHR43269">
    <property type="entry name" value="SODIUM/PROTON ANTIPORTER 1-RELATED"/>
    <property type="match status" value="1"/>
</dbReference>
<comment type="caution">
    <text evidence="2">The sequence shown here is derived from an EMBL/GenBank/DDBJ whole genome shotgun (WGS) entry which is preliminary data.</text>
</comment>
<feature type="transmembrane region" description="Helical" evidence="1">
    <location>
        <begin position="74"/>
        <end position="93"/>
    </location>
</feature>
<dbReference type="InterPro" id="IPR045016">
    <property type="entry name" value="NhaD-like"/>
</dbReference>
<name>A0AAV3QVH3_LITER</name>
<evidence type="ECO:0000256" key="1">
    <source>
        <dbReference type="SAM" id="Phobius"/>
    </source>
</evidence>
<dbReference type="EMBL" id="BAABME010006164">
    <property type="protein sequence ID" value="GAA0167633.1"/>
    <property type="molecule type" value="Genomic_DNA"/>
</dbReference>
<evidence type="ECO:0000313" key="3">
    <source>
        <dbReference type="Proteomes" id="UP001454036"/>
    </source>
</evidence>
<dbReference type="Proteomes" id="UP001454036">
    <property type="component" value="Unassembled WGS sequence"/>
</dbReference>
<dbReference type="PANTHER" id="PTHR43269:SF2">
    <property type="entry name" value="SODIUM_PROTON ANTIPORTER 1-RELATED"/>
    <property type="match status" value="1"/>
</dbReference>
<feature type="transmembrane region" description="Helical" evidence="1">
    <location>
        <begin position="6"/>
        <end position="27"/>
    </location>
</feature>